<evidence type="ECO:0000313" key="3">
    <source>
        <dbReference type="Proteomes" id="UP001623592"/>
    </source>
</evidence>
<feature type="transmembrane region" description="Helical" evidence="1">
    <location>
        <begin position="48"/>
        <end position="66"/>
    </location>
</feature>
<organism evidence="2 3">
    <name type="scientific">Clostridium neuense</name>
    <dbReference type="NCBI Taxonomy" id="1728934"/>
    <lineage>
        <taxon>Bacteria</taxon>
        <taxon>Bacillati</taxon>
        <taxon>Bacillota</taxon>
        <taxon>Clostridia</taxon>
        <taxon>Eubacteriales</taxon>
        <taxon>Clostridiaceae</taxon>
        <taxon>Clostridium</taxon>
    </lineage>
</organism>
<proteinExistence type="predicted"/>
<keyword evidence="3" id="KW-1185">Reference proteome</keyword>
<dbReference type="EMBL" id="JBJIAA010000002">
    <property type="protein sequence ID" value="MFL0249378.1"/>
    <property type="molecule type" value="Genomic_DNA"/>
</dbReference>
<evidence type="ECO:0000313" key="2">
    <source>
        <dbReference type="EMBL" id="MFL0249378.1"/>
    </source>
</evidence>
<evidence type="ECO:0000256" key="1">
    <source>
        <dbReference type="SAM" id="Phobius"/>
    </source>
</evidence>
<sequence>MSESNILPQKKLWNPKSFIIFSMFFSFLPAGIMYALNYGRCGNKKNRWTYLLATIIAFIAIFTLCIIIPKSIAKTLFLSVNIALGIYFMRTQQKLYIEHIQNGGKRASYFLPITICLIITGLIIAAMIYCDFIPDNSIKYNKNELYYTDNITNSEAKKVGDYLESEGFFDNTSQISTKIDKQNNIYILSVIVNGDYSHNKKLIAIMYLLSNDISKNVLDNAKVRIDLCNNRFKVLKSLD</sequence>
<keyword evidence="1" id="KW-1133">Transmembrane helix</keyword>
<keyword evidence="1" id="KW-0812">Transmembrane</keyword>
<keyword evidence="1" id="KW-0472">Membrane</keyword>
<dbReference type="Proteomes" id="UP001623592">
    <property type="component" value="Unassembled WGS sequence"/>
</dbReference>
<feature type="transmembrane region" description="Helical" evidence="1">
    <location>
        <begin position="109"/>
        <end position="129"/>
    </location>
</feature>
<dbReference type="RefSeq" id="WP_406786047.1">
    <property type="nucleotide sequence ID" value="NZ_JBJIAA010000002.1"/>
</dbReference>
<feature type="transmembrane region" description="Helical" evidence="1">
    <location>
        <begin position="18"/>
        <end position="36"/>
    </location>
</feature>
<name>A0ABW8TA19_9CLOT</name>
<reference evidence="2 3" key="1">
    <citation type="submission" date="2024-11" db="EMBL/GenBank/DDBJ databases">
        <authorList>
            <person name="Heng Y.C."/>
            <person name="Lim A.C.H."/>
            <person name="Lee J.K.Y."/>
            <person name="Kittelmann S."/>
        </authorList>
    </citation>
    <scope>NUCLEOTIDE SEQUENCE [LARGE SCALE GENOMIC DNA]</scope>
    <source>
        <strain evidence="2 3">WILCCON 0114</strain>
    </source>
</reference>
<accession>A0ABW8TA19</accession>
<feature type="transmembrane region" description="Helical" evidence="1">
    <location>
        <begin position="72"/>
        <end position="89"/>
    </location>
</feature>
<comment type="caution">
    <text evidence="2">The sequence shown here is derived from an EMBL/GenBank/DDBJ whole genome shotgun (WGS) entry which is preliminary data.</text>
</comment>
<gene>
    <name evidence="2" type="ORF">ACJDT4_03010</name>
</gene>
<protein>
    <submittedName>
        <fullName evidence="2">Uncharacterized protein</fullName>
    </submittedName>
</protein>